<sequence>MSDTLTLGLTDTRVLRAIELVWTEATLLDAKDYLGWEALYTDDAMYVIPIDPNTNDHETSLNMVYDDKRMRRLRVERMTQGYAPSAVAAARTVRIVSRFTVAEVSDTVVTLRSAQILNSFKRNAFATVGAELTHRIELSPEGDKIALKVARLIDSEDAVSASGFLV</sequence>
<protein>
    <submittedName>
        <fullName evidence="3">Aromatic-ring-hydroxylating dioxygenase subunit beta</fullName>
    </submittedName>
</protein>
<keyword evidence="4" id="KW-1185">Reference proteome</keyword>
<comment type="similarity">
    <text evidence="1">Belongs to the bacterial ring-hydroxylating dioxygenase beta subunit family.</text>
</comment>
<name>A0ABQ1U9Z2_9NOCA</name>
<evidence type="ECO:0000313" key="3">
    <source>
        <dbReference type="EMBL" id="GGF11473.1"/>
    </source>
</evidence>
<accession>A0ABQ1U9Z2</accession>
<dbReference type="PANTHER" id="PTHR41534:SF2">
    <property type="entry name" value="3-PHENYLPROPIONATE_CINNAMIC ACID DIOXYGENASE SUBUNIT BETA"/>
    <property type="match status" value="1"/>
</dbReference>
<comment type="caution">
    <text evidence="3">The sequence shown here is derived from an EMBL/GenBank/DDBJ whole genome shotgun (WGS) entry which is preliminary data.</text>
</comment>
<keyword evidence="2" id="KW-0560">Oxidoreductase</keyword>
<dbReference type="InterPro" id="IPR000391">
    <property type="entry name" value="Rng_hydr_dOase-bsu"/>
</dbReference>
<dbReference type="GO" id="GO:0051213">
    <property type="term" value="F:dioxygenase activity"/>
    <property type="evidence" value="ECO:0007669"/>
    <property type="project" value="UniProtKB-KW"/>
</dbReference>
<reference evidence="4" key="1">
    <citation type="journal article" date="2019" name="Int. J. Syst. Evol. Microbiol.">
        <title>The Global Catalogue of Microorganisms (GCM) 10K type strain sequencing project: providing services to taxonomists for standard genome sequencing and annotation.</title>
        <authorList>
            <consortium name="The Broad Institute Genomics Platform"/>
            <consortium name="The Broad Institute Genome Sequencing Center for Infectious Disease"/>
            <person name="Wu L."/>
            <person name="Ma J."/>
        </authorList>
    </citation>
    <scope>NUCLEOTIDE SEQUENCE [LARGE SCALE GENOMIC DNA]</scope>
    <source>
        <strain evidence="4">CCM 7855</strain>
    </source>
</reference>
<dbReference type="Gene3D" id="3.10.450.50">
    <property type="match status" value="1"/>
</dbReference>
<organism evidence="3 4">
    <name type="scientific">Williamsia phyllosphaerae</name>
    <dbReference type="NCBI Taxonomy" id="885042"/>
    <lineage>
        <taxon>Bacteria</taxon>
        <taxon>Bacillati</taxon>
        <taxon>Actinomycetota</taxon>
        <taxon>Actinomycetes</taxon>
        <taxon>Mycobacteriales</taxon>
        <taxon>Nocardiaceae</taxon>
        <taxon>Williamsia</taxon>
    </lineage>
</organism>
<dbReference type="EMBL" id="BMCS01000001">
    <property type="protein sequence ID" value="GGF11473.1"/>
    <property type="molecule type" value="Genomic_DNA"/>
</dbReference>
<keyword evidence="3" id="KW-0223">Dioxygenase</keyword>
<proteinExistence type="inferred from homology"/>
<dbReference type="Pfam" id="PF00866">
    <property type="entry name" value="Ring_hydroxyl_B"/>
    <property type="match status" value="1"/>
</dbReference>
<dbReference type="SUPFAM" id="SSF54427">
    <property type="entry name" value="NTF2-like"/>
    <property type="match status" value="1"/>
</dbReference>
<evidence type="ECO:0000256" key="1">
    <source>
        <dbReference type="ARBA" id="ARBA00009570"/>
    </source>
</evidence>
<evidence type="ECO:0000256" key="2">
    <source>
        <dbReference type="ARBA" id="ARBA00023002"/>
    </source>
</evidence>
<dbReference type="PANTHER" id="PTHR41534">
    <property type="entry name" value="BLR3401 PROTEIN"/>
    <property type="match status" value="1"/>
</dbReference>
<gene>
    <name evidence="3" type="ORF">GCM10007298_04310</name>
</gene>
<dbReference type="RefSeq" id="WP_188486489.1">
    <property type="nucleotide sequence ID" value="NZ_BMCS01000001.1"/>
</dbReference>
<evidence type="ECO:0000313" key="4">
    <source>
        <dbReference type="Proteomes" id="UP000632454"/>
    </source>
</evidence>
<dbReference type="Proteomes" id="UP000632454">
    <property type="component" value="Unassembled WGS sequence"/>
</dbReference>
<dbReference type="InterPro" id="IPR032710">
    <property type="entry name" value="NTF2-like_dom_sf"/>
</dbReference>